<keyword evidence="3" id="KW-0472">Membrane</keyword>
<sequence length="167" mass="18036">MGICASCLGLNRHPSREQIDESDPLLDDGQTVRYGAAGEDEVAQPDEEELEREREALNRITMQATESMIDVLHPNAVTINNHLSPYNSVRGKNEDVGSESTITNGNQGAEEADEQAWLDSVTSTESGSVTHIKPLQKGALVMDMGQLRDTALSGSVRKGSKVGLGRM</sequence>
<evidence type="ECO:0000256" key="1">
    <source>
        <dbReference type="ARBA" id="ARBA00004308"/>
    </source>
</evidence>
<evidence type="ECO:0000256" key="4">
    <source>
        <dbReference type="ARBA" id="ARBA00023139"/>
    </source>
</evidence>
<evidence type="ECO:0008006" key="9">
    <source>
        <dbReference type="Google" id="ProtNLM"/>
    </source>
</evidence>
<comment type="caution">
    <text evidence="7">The sequence shown here is derived from an EMBL/GenBank/DDBJ whole genome shotgun (WGS) entry which is preliminary data.</text>
</comment>
<keyword evidence="8" id="KW-1185">Reference proteome</keyword>
<dbReference type="RefSeq" id="XP_069229691.1">
    <property type="nucleotide sequence ID" value="XM_069373932.1"/>
</dbReference>
<feature type="region of interest" description="Disordered" evidence="6">
    <location>
        <begin position="88"/>
        <end position="111"/>
    </location>
</feature>
<dbReference type="GO" id="GO:0016197">
    <property type="term" value="P:endosomal transport"/>
    <property type="evidence" value="ECO:0007669"/>
    <property type="project" value="InterPro"/>
</dbReference>
<dbReference type="GO" id="GO:0071986">
    <property type="term" value="C:Ragulator complex"/>
    <property type="evidence" value="ECO:0007669"/>
    <property type="project" value="InterPro"/>
</dbReference>
<keyword evidence="4" id="KW-0564">Palmitate</keyword>
<accession>A0AB34KS63</accession>
<dbReference type="EMBL" id="JAAQHG020000014">
    <property type="protein sequence ID" value="KAL1586586.1"/>
    <property type="molecule type" value="Genomic_DNA"/>
</dbReference>
<dbReference type="GO" id="GO:0071230">
    <property type="term" value="P:cellular response to amino acid stimulus"/>
    <property type="evidence" value="ECO:0007669"/>
    <property type="project" value="InterPro"/>
</dbReference>
<evidence type="ECO:0000256" key="3">
    <source>
        <dbReference type="ARBA" id="ARBA00023136"/>
    </source>
</evidence>
<comment type="subcellular location">
    <subcellularLocation>
        <location evidence="1">Endomembrane system</location>
    </subcellularLocation>
</comment>
<evidence type="ECO:0000256" key="2">
    <source>
        <dbReference type="ARBA" id="ARBA00022707"/>
    </source>
</evidence>
<reference evidence="7 8" key="1">
    <citation type="journal article" date="2020" name="Microbiol. Resour. Announc.">
        <title>Draft Genome Sequence of a Cladosporium Species Isolated from the Mesophotic Ascidian Didemnum maculosum.</title>
        <authorList>
            <person name="Gioti A."/>
            <person name="Siaperas R."/>
            <person name="Nikolaivits E."/>
            <person name="Le Goff G."/>
            <person name="Ouazzani J."/>
            <person name="Kotoulas G."/>
            <person name="Topakas E."/>
        </authorList>
    </citation>
    <scope>NUCLEOTIDE SEQUENCE [LARGE SCALE GENOMIC DNA]</scope>
    <source>
        <strain evidence="7 8">TM138-S3</strain>
    </source>
</reference>
<evidence type="ECO:0000256" key="6">
    <source>
        <dbReference type="SAM" id="MobiDB-lite"/>
    </source>
</evidence>
<keyword evidence="5" id="KW-0449">Lipoprotein</keyword>
<dbReference type="GeneID" id="96006770"/>
<gene>
    <name evidence="7" type="ORF">WHR41_05327</name>
</gene>
<dbReference type="GO" id="GO:0045121">
    <property type="term" value="C:membrane raft"/>
    <property type="evidence" value="ECO:0007669"/>
    <property type="project" value="InterPro"/>
</dbReference>
<dbReference type="GO" id="GO:0043410">
    <property type="term" value="P:positive regulation of MAPK cascade"/>
    <property type="evidence" value="ECO:0007669"/>
    <property type="project" value="InterPro"/>
</dbReference>
<evidence type="ECO:0000313" key="8">
    <source>
        <dbReference type="Proteomes" id="UP000803884"/>
    </source>
</evidence>
<dbReference type="Proteomes" id="UP000803884">
    <property type="component" value="Unassembled WGS sequence"/>
</dbReference>
<name>A0AB34KS63_9PEZI</name>
<dbReference type="SMART" id="SM01262">
    <property type="entry name" value="LAMTOR"/>
    <property type="match status" value="1"/>
</dbReference>
<keyword evidence="2" id="KW-0519">Myristate</keyword>
<dbReference type="AlphaFoldDB" id="A0AB34KS63"/>
<evidence type="ECO:0000256" key="5">
    <source>
        <dbReference type="ARBA" id="ARBA00023288"/>
    </source>
</evidence>
<protein>
    <recommendedName>
        <fullName evidence="9">Late endosomal/lysosomal adaptor and MAPK and MTOR activator-domain-containing protein</fullName>
    </recommendedName>
</protein>
<dbReference type="GO" id="GO:0031902">
    <property type="term" value="C:late endosome membrane"/>
    <property type="evidence" value="ECO:0007669"/>
    <property type="project" value="InterPro"/>
</dbReference>
<evidence type="ECO:0000313" key="7">
    <source>
        <dbReference type="EMBL" id="KAL1586586.1"/>
    </source>
</evidence>
<dbReference type="InterPro" id="IPR028209">
    <property type="entry name" value="LAMTOR1/MEH1"/>
</dbReference>
<proteinExistence type="predicted"/>
<feature type="compositionally biased region" description="Polar residues" evidence="6">
    <location>
        <begin position="98"/>
        <end position="107"/>
    </location>
</feature>
<organism evidence="7 8">
    <name type="scientific">Cladosporium halotolerans</name>
    <dbReference type="NCBI Taxonomy" id="1052096"/>
    <lineage>
        <taxon>Eukaryota</taxon>
        <taxon>Fungi</taxon>
        <taxon>Dikarya</taxon>
        <taxon>Ascomycota</taxon>
        <taxon>Pezizomycotina</taxon>
        <taxon>Dothideomycetes</taxon>
        <taxon>Dothideomycetidae</taxon>
        <taxon>Cladosporiales</taxon>
        <taxon>Cladosporiaceae</taxon>
        <taxon>Cladosporium</taxon>
    </lineage>
</organism>
<dbReference type="Pfam" id="PF15454">
    <property type="entry name" value="LAMTOR"/>
    <property type="match status" value="1"/>
</dbReference>
<dbReference type="GO" id="GO:0001919">
    <property type="term" value="P:regulation of receptor recycling"/>
    <property type="evidence" value="ECO:0007669"/>
    <property type="project" value="InterPro"/>
</dbReference>
<dbReference type="GO" id="GO:0032008">
    <property type="term" value="P:positive regulation of TOR signaling"/>
    <property type="evidence" value="ECO:0007669"/>
    <property type="project" value="InterPro"/>
</dbReference>